<sequence>YVDEALQKLGNPDPELYVSFNCTHYGYSLDLWDKAFKSLGVKPRAFLNPNFRMNDFLFQSPRTGRYKKTDVSVRVVSMVEIEKKRIQSIGTWLEELSPQTADALRNFTHDPKLFEWKKFVSGEG</sequence>
<evidence type="ECO:0000313" key="1">
    <source>
        <dbReference type="EMBL" id="GAF67656.1"/>
    </source>
</evidence>
<dbReference type="AlphaFoldDB" id="X0RXB6"/>
<proteinExistence type="predicted"/>
<protein>
    <submittedName>
        <fullName evidence="1">Uncharacterized protein</fullName>
    </submittedName>
</protein>
<reference evidence="1" key="1">
    <citation type="journal article" date="2014" name="Front. Microbiol.">
        <title>High frequency of phylogenetically diverse reductive dehalogenase-homologous genes in deep subseafloor sedimentary metagenomes.</title>
        <authorList>
            <person name="Kawai M."/>
            <person name="Futagami T."/>
            <person name="Toyoda A."/>
            <person name="Takaki Y."/>
            <person name="Nishi S."/>
            <person name="Hori S."/>
            <person name="Arai W."/>
            <person name="Tsubouchi T."/>
            <person name="Morono Y."/>
            <person name="Uchiyama I."/>
            <person name="Ito T."/>
            <person name="Fujiyama A."/>
            <person name="Inagaki F."/>
            <person name="Takami H."/>
        </authorList>
    </citation>
    <scope>NUCLEOTIDE SEQUENCE</scope>
    <source>
        <strain evidence="1">Expedition CK06-06</strain>
    </source>
</reference>
<feature type="non-terminal residue" evidence="1">
    <location>
        <position position="1"/>
    </location>
</feature>
<name>X0RXB6_9ZZZZ</name>
<comment type="caution">
    <text evidence="1">The sequence shown here is derived from an EMBL/GenBank/DDBJ whole genome shotgun (WGS) entry which is preliminary data.</text>
</comment>
<accession>X0RXB6</accession>
<organism evidence="1">
    <name type="scientific">marine sediment metagenome</name>
    <dbReference type="NCBI Taxonomy" id="412755"/>
    <lineage>
        <taxon>unclassified sequences</taxon>
        <taxon>metagenomes</taxon>
        <taxon>ecological metagenomes</taxon>
    </lineage>
</organism>
<gene>
    <name evidence="1" type="ORF">S01H1_14604</name>
</gene>
<dbReference type="EMBL" id="BARS01007603">
    <property type="protein sequence ID" value="GAF67656.1"/>
    <property type="molecule type" value="Genomic_DNA"/>
</dbReference>